<dbReference type="SUPFAM" id="SSF53098">
    <property type="entry name" value="Ribonuclease H-like"/>
    <property type="match status" value="1"/>
</dbReference>
<dbReference type="PROSITE" id="PS50994">
    <property type="entry name" value="INTEGRASE"/>
    <property type="match status" value="1"/>
</dbReference>
<dbReference type="AlphaFoldDB" id="A0A9J7XSU1"/>
<dbReference type="Gene3D" id="3.30.420.10">
    <property type="entry name" value="Ribonuclease H-like superfamily/Ribonuclease H"/>
    <property type="match status" value="1"/>
</dbReference>
<protein>
    <recommendedName>
        <fullName evidence="2">Integrase catalytic domain-containing protein</fullName>
    </recommendedName>
</protein>
<evidence type="ECO:0000313" key="4">
    <source>
        <dbReference type="Proteomes" id="UP001108240"/>
    </source>
</evidence>
<sequence>MTDLPPSQGYTSVLVVVDRFSKSCKLIPLKGLPTALQTSEALFHQVFRHFGLPEDIVSDRGPQFISRVWNAFFRLLGVTISFSSGYHPQTNGQTERKIQKVGRFLRLYCHQNQDSWSQCLPWAEYAQNSLRQTTTGLNSFQCVLGYQPPLFPWSGEPSEVPAVNHWFQQSERVWDSAHVHLQQAVRRHKEQADARRGPTPQYQPGQKVWLSTRDICLRLPCRKVSPRYIGPFTIERQLNEVTYRLNLPAHYRISPSFHVSLLKPHTDPLSPPSTESGDDAVPPPPDSKHLPGTGHPRLQTTGSTAGIPRGLGRLRPRGTMLGEPQRHPGPYSTYPIPSGTPRSSSYSGSWQTPSSTSRPAVGSRPWRRGYCHRVTAYTLSTCHAYSFTITRILSTCPSSPGSHIRTITSPHSSSDLPLTHMYLPEPSLPLLFPWIPVVPSSSVPLCRLPILSSTSITTRAKFQPSSCQDYSCCFTCV</sequence>
<dbReference type="InterPro" id="IPR001584">
    <property type="entry name" value="Integrase_cat-core"/>
</dbReference>
<dbReference type="GO" id="GO:0015074">
    <property type="term" value="P:DNA integration"/>
    <property type="evidence" value="ECO:0007669"/>
    <property type="project" value="InterPro"/>
</dbReference>
<dbReference type="InterPro" id="IPR056924">
    <property type="entry name" value="SH3_Tf2-1"/>
</dbReference>
<dbReference type="InterPro" id="IPR050951">
    <property type="entry name" value="Retrovirus_Pol_polyprotein"/>
</dbReference>
<dbReference type="Ensembl" id="ENSCCRT00000172188.1">
    <property type="protein sequence ID" value="ENSCCRP00000109601.1"/>
    <property type="gene ID" value="ENSCCRG00000080594.1"/>
</dbReference>
<evidence type="ECO:0000256" key="1">
    <source>
        <dbReference type="SAM" id="MobiDB-lite"/>
    </source>
</evidence>
<dbReference type="Proteomes" id="UP001108240">
    <property type="component" value="Unplaced"/>
</dbReference>
<dbReference type="PANTHER" id="PTHR37984:SF15">
    <property type="entry name" value="INTEGRASE CATALYTIC DOMAIN-CONTAINING PROTEIN"/>
    <property type="match status" value="1"/>
</dbReference>
<dbReference type="InterPro" id="IPR012337">
    <property type="entry name" value="RNaseH-like_sf"/>
</dbReference>
<reference evidence="3" key="2">
    <citation type="submission" date="2025-09" db="UniProtKB">
        <authorList>
            <consortium name="Ensembl"/>
        </authorList>
    </citation>
    <scope>IDENTIFICATION</scope>
</reference>
<feature type="compositionally biased region" description="Low complexity" evidence="1">
    <location>
        <begin position="337"/>
        <end position="349"/>
    </location>
</feature>
<accession>A0A9J7XSU1</accession>
<keyword evidence="4" id="KW-1185">Reference proteome</keyword>
<dbReference type="Pfam" id="PF00665">
    <property type="entry name" value="rve"/>
    <property type="match status" value="1"/>
</dbReference>
<reference evidence="3" key="1">
    <citation type="submission" date="2025-08" db="UniProtKB">
        <authorList>
            <consortium name="Ensembl"/>
        </authorList>
    </citation>
    <scope>IDENTIFICATION</scope>
</reference>
<organism evidence="3 4">
    <name type="scientific">Cyprinus carpio carpio</name>
    <dbReference type="NCBI Taxonomy" id="630221"/>
    <lineage>
        <taxon>Eukaryota</taxon>
        <taxon>Metazoa</taxon>
        <taxon>Chordata</taxon>
        <taxon>Craniata</taxon>
        <taxon>Vertebrata</taxon>
        <taxon>Euteleostomi</taxon>
        <taxon>Actinopterygii</taxon>
        <taxon>Neopterygii</taxon>
        <taxon>Teleostei</taxon>
        <taxon>Ostariophysi</taxon>
        <taxon>Cypriniformes</taxon>
        <taxon>Cyprinidae</taxon>
        <taxon>Cyprininae</taxon>
        <taxon>Cyprinus</taxon>
    </lineage>
</organism>
<feature type="domain" description="Integrase catalytic" evidence="2">
    <location>
        <begin position="1"/>
        <end position="156"/>
    </location>
</feature>
<dbReference type="InterPro" id="IPR036397">
    <property type="entry name" value="RNaseH_sf"/>
</dbReference>
<feature type="region of interest" description="Disordered" evidence="1">
    <location>
        <begin position="264"/>
        <end position="364"/>
    </location>
</feature>
<evidence type="ECO:0000313" key="3">
    <source>
        <dbReference type="Ensembl" id="ENSCCRP00000109601.1"/>
    </source>
</evidence>
<dbReference type="GeneTree" id="ENSGT00940000163772"/>
<name>A0A9J7XSU1_CYPCA</name>
<dbReference type="Pfam" id="PF24626">
    <property type="entry name" value="SH3_Tf2-1"/>
    <property type="match status" value="1"/>
</dbReference>
<dbReference type="PANTHER" id="PTHR37984">
    <property type="entry name" value="PROTEIN CBG26694"/>
    <property type="match status" value="1"/>
</dbReference>
<proteinExistence type="predicted"/>
<evidence type="ECO:0000259" key="2">
    <source>
        <dbReference type="PROSITE" id="PS50994"/>
    </source>
</evidence>
<dbReference type="GO" id="GO:0003676">
    <property type="term" value="F:nucleic acid binding"/>
    <property type="evidence" value="ECO:0007669"/>
    <property type="project" value="InterPro"/>
</dbReference>